<dbReference type="EMBL" id="VTRV01000042">
    <property type="protein sequence ID" value="TZF90347.1"/>
    <property type="molecule type" value="Genomic_DNA"/>
</dbReference>
<feature type="domain" description="MacB-like periplasmic core" evidence="8">
    <location>
        <begin position="20"/>
        <end position="270"/>
    </location>
</feature>
<dbReference type="RefSeq" id="WP_149352379.1">
    <property type="nucleotide sequence ID" value="NZ_VTRV01000042.1"/>
</dbReference>
<evidence type="ECO:0000256" key="4">
    <source>
        <dbReference type="ARBA" id="ARBA00022989"/>
    </source>
</evidence>
<feature type="transmembrane region" description="Helical" evidence="6">
    <location>
        <begin position="364"/>
        <end position="384"/>
    </location>
</feature>
<dbReference type="OrthoDB" id="8735006at2"/>
<dbReference type="GO" id="GO:0022857">
    <property type="term" value="F:transmembrane transporter activity"/>
    <property type="evidence" value="ECO:0007669"/>
    <property type="project" value="TreeGrafter"/>
</dbReference>
<evidence type="ECO:0000256" key="5">
    <source>
        <dbReference type="ARBA" id="ARBA00023136"/>
    </source>
</evidence>
<evidence type="ECO:0000259" key="7">
    <source>
        <dbReference type="Pfam" id="PF02687"/>
    </source>
</evidence>
<organism evidence="9 10">
    <name type="scientific">Cognatilysobacter lacus</name>
    <dbReference type="NCBI Taxonomy" id="1643323"/>
    <lineage>
        <taxon>Bacteria</taxon>
        <taxon>Pseudomonadati</taxon>
        <taxon>Pseudomonadota</taxon>
        <taxon>Gammaproteobacteria</taxon>
        <taxon>Lysobacterales</taxon>
        <taxon>Lysobacteraceae</taxon>
        <taxon>Cognatilysobacter</taxon>
    </lineage>
</organism>
<keyword evidence="4 6" id="KW-1133">Transmembrane helix</keyword>
<name>A0A5D8Z6M2_9GAMM</name>
<evidence type="ECO:0000256" key="6">
    <source>
        <dbReference type="SAM" id="Phobius"/>
    </source>
</evidence>
<dbReference type="Pfam" id="PF02687">
    <property type="entry name" value="FtsX"/>
    <property type="match status" value="1"/>
</dbReference>
<dbReference type="Pfam" id="PF12704">
    <property type="entry name" value="MacB_PCD"/>
    <property type="match status" value="1"/>
</dbReference>
<evidence type="ECO:0000256" key="1">
    <source>
        <dbReference type="ARBA" id="ARBA00004651"/>
    </source>
</evidence>
<comment type="subcellular location">
    <subcellularLocation>
        <location evidence="1">Cell membrane</location>
        <topology evidence="1">Multi-pass membrane protein</topology>
    </subcellularLocation>
</comment>
<gene>
    <name evidence="9" type="ORF">FW784_05645</name>
</gene>
<feature type="transmembrane region" description="Helical" evidence="6">
    <location>
        <begin position="399"/>
        <end position="419"/>
    </location>
</feature>
<proteinExistence type="predicted"/>
<keyword evidence="3 6" id="KW-0812">Transmembrane</keyword>
<sequence>MFAYYLKLGVRNLRRNPVLTALMVLTLAVGVAASMSSLTLLHAMSGDPIPQKSDRLFVPLLDNAPLHQPNPSKDPPTQLTYRDAMALHASGRSAHSTAILGVGGAVSSGKADARPELTDGLAVNTDFFSMFDVPFRSGGAWAREDDTRGGNVAVISSKLADRVFGNADPVGRTLRFENRDFRITGVIGKWAPLPKFYRLIGGDTLAAEDIFLPFNTAIASEMDPNGSVECNVNGEIKPGYQGLMDSECVWVQFWVELAKPGDRAAYAQYLDNYVNEQKKLGRFERPLNNRLYDVMQWLAQREVVSDDSRLQTWLAFGFLLVCLVNVVGLLLAKFTARSGEIGVRRALGAPRIEVFKQYLTESGVVGAVGGALGIALTLGVLWLMSRQSDDIKAVAHMDWVMFATAVGLSLVASLLAGLLPTWRACQVRPAVQLKSQ</sequence>
<evidence type="ECO:0000259" key="8">
    <source>
        <dbReference type="Pfam" id="PF12704"/>
    </source>
</evidence>
<keyword evidence="10" id="KW-1185">Reference proteome</keyword>
<evidence type="ECO:0000313" key="10">
    <source>
        <dbReference type="Proteomes" id="UP000323164"/>
    </source>
</evidence>
<dbReference type="GO" id="GO:0005886">
    <property type="term" value="C:plasma membrane"/>
    <property type="evidence" value="ECO:0007669"/>
    <property type="project" value="UniProtKB-SubCell"/>
</dbReference>
<dbReference type="InterPro" id="IPR050250">
    <property type="entry name" value="Macrolide_Exporter_MacB"/>
</dbReference>
<dbReference type="InterPro" id="IPR003838">
    <property type="entry name" value="ABC3_permease_C"/>
</dbReference>
<evidence type="ECO:0000313" key="9">
    <source>
        <dbReference type="EMBL" id="TZF90347.1"/>
    </source>
</evidence>
<accession>A0A5D8Z6M2</accession>
<dbReference type="Proteomes" id="UP000323164">
    <property type="component" value="Unassembled WGS sequence"/>
</dbReference>
<evidence type="ECO:0000256" key="3">
    <source>
        <dbReference type="ARBA" id="ARBA00022692"/>
    </source>
</evidence>
<feature type="domain" description="ABC3 transporter permease C-terminal" evidence="7">
    <location>
        <begin position="315"/>
        <end position="426"/>
    </location>
</feature>
<keyword evidence="2" id="KW-1003">Cell membrane</keyword>
<keyword evidence="5 6" id="KW-0472">Membrane</keyword>
<comment type="caution">
    <text evidence="9">The sequence shown here is derived from an EMBL/GenBank/DDBJ whole genome shotgun (WGS) entry which is preliminary data.</text>
</comment>
<feature type="transmembrane region" description="Helical" evidence="6">
    <location>
        <begin position="313"/>
        <end position="332"/>
    </location>
</feature>
<dbReference type="InterPro" id="IPR025857">
    <property type="entry name" value="MacB_PCD"/>
</dbReference>
<dbReference type="AlphaFoldDB" id="A0A5D8Z6M2"/>
<dbReference type="PANTHER" id="PTHR30572:SF18">
    <property type="entry name" value="ABC-TYPE MACROLIDE FAMILY EXPORT SYSTEM PERMEASE COMPONENT 2"/>
    <property type="match status" value="1"/>
</dbReference>
<protein>
    <submittedName>
        <fullName evidence="9">FtsX-like permease family protein</fullName>
    </submittedName>
</protein>
<dbReference type="PANTHER" id="PTHR30572">
    <property type="entry name" value="MEMBRANE COMPONENT OF TRANSPORTER-RELATED"/>
    <property type="match status" value="1"/>
</dbReference>
<reference evidence="9 10" key="1">
    <citation type="submission" date="2019-08" db="EMBL/GenBank/DDBJ databases">
        <title>Draft genome sequence of Lysobacter sp. UKS-15.</title>
        <authorList>
            <person name="Im W.-T."/>
        </authorList>
    </citation>
    <scope>NUCLEOTIDE SEQUENCE [LARGE SCALE GENOMIC DNA]</scope>
    <source>
        <strain evidence="9 10">UKS-15</strain>
    </source>
</reference>
<evidence type="ECO:0000256" key="2">
    <source>
        <dbReference type="ARBA" id="ARBA00022475"/>
    </source>
</evidence>